<dbReference type="Proteomes" id="UP001431532">
    <property type="component" value="Unassembled WGS sequence"/>
</dbReference>
<organism evidence="1 2">
    <name type="scientific">Peloplasma aerotolerans</name>
    <dbReference type="NCBI Taxonomy" id="3044389"/>
    <lineage>
        <taxon>Bacteria</taxon>
        <taxon>Bacillati</taxon>
        <taxon>Mycoplasmatota</taxon>
        <taxon>Mollicutes</taxon>
        <taxon>Acholeplasmatales</taxon>
        <taxon>Acholeplasmataceae</taxon>
        <taxon>Peloplasma</taxon>
    </lineage>
</organism>
<proteinExistence type="predicted"/>
<name>A0AAW6U9P9_9MOLU</name>
<gene>
    <name evidence="1" type="ORF">QJ521_04845</name>
</gene>
<evidence type="ECO:0000313" key="2">
    <source>
        <dbReference type="Proteomes" id="UP001431532"/>
    </source>
</evidence>
<protein>
    <submittedName>
        <fullName evidence="1">Uncharacterized protein</fullName>
    </submittedName>
</protein>
<keyword evidence="2" id="KW-1185">Reference proteome</keyword>
<dbReference type="AlphaFoldDB" id="A0AAW6U9P9"/>
<comment type="caution">
    <text evidence="1">The sequence shown here is derived from an EMBL/GenBank/DDBJ whole genome shotgun (WGS) entry which is preliminary data.</text>
</comment>
<dbReference type="RefSeq" id="WP_282839307.1">
    <property type="nucleotide sequence ID" value="NZ_JASCXW010000012.1"/>
</dbReference>
<dbReference type="EMBL" id="JASCXW010000012">
    <property type="protein sequence ID" value="MDI6452883.1"/>
    <property type="molecule type" value="Genomic_DNA"/>
</dbReference>
<sequence length="184" mass="21261">MRLYPTQPLVRYSTRFYASNYSSSTYQPSIEVYFGDWFVSDTRKSVNCYGYAFRLDLFVSPDHFSTQQQITTLEQLYSNVTADLNFLGIGYRLLSSPNDNTSSNEVIIAMRLGINSEIPSLKDYHFVVKHSNGRWVHKPSKNPSELFCSSAYTPDEVVWKMLIDDEGKIFDQYDSETIYIAVTF</sequence>
<reference evidence="1" key="1">
    <citation type="submission" date="2023-05" db="EMBL/GenBank/DDBJ databases">
        <title>Mariniplasma microaerophilum sp. nov., a novel anaerobic mollicute isolated from terrestrial mud volcano, Taman Peninsula, Russia.</title>
        <authorList>
            <person name="Khomyakova M.A."/>
            <person name="Merkel A.Y."/>
            <person name="Slobodkin A.I."/>
        </authorList>
    </citation>
    <scope>NUCLEOTIDE SEQUENCE</scope>
    <source>
        <strain evidence="1">M4Ah</strain>
    </source>
</reference>
<evidence type="ECO:0000313" key="1">
    <source>
        <dbReference type="EMBL" id="MDI6452883.1"/>
    </source>
</evidence>
<accession>A0AAW6U9P9</accession>